<dbReference type="InterPro" id="IPR015422">
    <property type="entry name" value="PyrdxlP-dep_Trfase_small"/>
</dbReference>
<evidence type="ECO:0000259" key="1">
    <source>
        <dbReference type="Pfam" id="PF00266"/>
    </source>
</evidence>
<dbReference type="SUPFAM" id="SSF53383">
    <property type="entry name" value="PLP-dependent transferases"/>
    <property type="match status" value="1"/>
</dbReference>
<dbReference type="Pfam" id="PF00266">
    <property type="entry name" value="Aminotran_5"/>
    <property type="match status" value="1"/>
</dbReference>
<dbReference type="GO" id="GO:0008483">
    <property type="term" value="F:transaminase activity"/>
    <property type="evidence" value="ECO:0007669"/>
    <property type="project" value="UniProtKB-KW"/>
</dbReference>
<evidence type="ECO:0000313" key="2">
    <source>
        <dbReference type="EMBL" id="QTX32480.1"/>
    </source>
</evidence>
<dbReference type="RefSeq" id="WP_274373716.1">
    <property type="nucleotide sequence ID" value="NZ_CP072943.1"/>
</dbReference>
<keyword evidence="3" id="KW-1185">Reference proteome</keyword>
<dbReference type="Proteomes" id="UP000671879">
    <property type="component" value="Chromosome"/>
</dbReference>
<feature type="domain" description="Aminotransferase class V" evidence="1">
    <location>
        <begin position="3"/>
        <end position="374"/>
    </location>
</feature>
<dbReference type="NCBIfam" id="TIGR01977">
    <property type="entry name" value="am_tr_V_EF2568"/>
    <property type="match status" value="1"/>
</dbReference>
<keyword evidence="2" id="KW-0032">Aminotransferase</keyword>
<proteinExistence type="predicted"/>
<organism evidence="2 3">
    <name type="scientific">Aminithiophilus ramosus</name>
    <dbReference type="NCBI Taxonomy" id="3029084"/>
    <lineage>
        <taxon>Bacteria</taxon>
        <taxon>Thermotogati</taxon>
        <taxon>Synergistota</taxon>
        <taxon>Synergistia</taxon>
        <taxon>Synergistales</taxon>
        <taxon>Aminithiophilaceae</taxon>
        <taxon>Aminithiophilus</taxon>
    </lineage>
</organism>
<sequence length="385" mass="41587">MSVYMNNAATTWPKPEPVARAMYDFLASGGANLARGSASRRDLETMDLVGDVRERLARFFGGHEKGDPRYVTFSLNVTEALNVIFRGFLRPGMAVVTTSMEHNAVVRPLRRLEEEGTSLTILPCDPRGRLDPSLLRERLREGADLFVLSHASNLCGTVQDLEAVAEICRDASVPLVVDAAQTAGLLPLDAAALDVAALCFTGHKGLMGPQGTGGIVWRPDFARACRPLVDGGTGSRSHEERQPDMLPDKFESGTPNLPGLAGLRAALIWLEKEGVASIRRHEEVLGSRLLEGLRALPGATLYGLEGTEGRLPVFALNLASMDNGTLAAELTDRWEIESRPGLHCAPLAHRTLGSFPQGALRLSPGYFTEEAEIDLCLEGLSELAR</sequence>
<dbReference type="Gene3D" id="3.40.640.10">
    <property type="entry name" value="Type I PLP-dependent aspartate aminotransferase-like (Major domain)"/>
    <property type="match status" value="1"/>
</dbReference>
<dbReference type="InterPro" id="IPR015424">
    <property type="entry name" value="PyrdxlP-dep_Trfase"/>
</dbReference>
<dbReference type="AlphaFoldDB" id="A0A9Q7AIQ3"/>
<protein>
    <submittedName>
        <fullName evidence="2">Aminotransferase class V-fold PLP-dependent enzyme</fullName>
    </submittedName>
</protein>
<dbReference type="KEGG" id="aram:KAR29_00575"/>
<dbReference type="InterPro" id="IPR000192">
    <property type="entry name" value="Aminotrans_V_dom"/>
</dbReference>
<dbReference type="InterPro" id="IPR010969">
    <property type="entry name" value="Cys_dSase-rel_unknwn_funct"/>
</dbReference>
<dbReference type="EMBL" id="CP072943">
    <property type="protein sequence ID" value="QTX32480.1"/>
    <property type="molecule type" value="Genomic_DNA"/>
</dbReference>
<evidence type="ECO:0000313" key="3">
    <source>
        <dbReference type="Proteomes" id="UP000671879"/>
    </source>
</evidence>
<keyword evidence="2" id="KW-0808">Transferase</keyword>
<name>A0A9Q7AIQ3_9BACT</name>
<dbReference type="InterPro" id="IPR015421">
    <property type="entry name" value="PyrdxlP-dep_Trfase_major"/>
</dbReference>
<gene>
    <name evidence="2" type="ORF">KAR29_00575</name>
</gene>
<reference evidence="3" key="1">
    <citation type="submission" date="2021-04" db="EMBL/GenBank/DDBJ databases">
        <title>A novel Synergistetes isolate from a pyrite-forming mixed culture.</title>
        <authorList>
            <person name="Bunk B."/>
            <person name="Sproer C."/>
            <person name="Spring S."/>
            <person name="Pester M."/>
        </authorList>
    </citation>
    <scope>NUCLEOTIDE SEQUENCE [LARGE SCALE GENOMIC DNA]</scope>
    <source>
        <strain evidence="3">J.5.4.2-T.3.5.2</strain>
    </source>
</reference>
<dbReference type="PANTHER" id="PTHR43586">
    <property type="entry name" value="CYSTEINE DESULFURASE"/>
    <property type="match status" value="1"/>
</dbReference>
<dbReference type="Gene3D" id="3.90.1150.10">
    <property type="entry name" value="Aspartate Aminotransferase, domain 1"/>
    <property type="match status" value="1"/>
</dbReference>
<dbReference type="PANTHER" id="PTHR43586:SF4">
    <property type="entry name" value="ISOPENICILLIN N EPIMERASE"/>
    <property type="match status" value="1"/>
</dbReference>
<accession>A0A9Q7AIQ3</accession>